<dbReference type="EMBL" id="JBHLUN010000009">
    <property type="protein sequence ID" value="MFC0409490.1"/>
    <property type="molecule type" value="Genomic_DNA"/>
</dbReference>
<evidence type="ECO:0000313" key="2">
    <source>
        <dbReference type="Proteomes" id="UP001589865"/>
    </source>
</evidence>
<proteinExistence type="predicted"/>
<dbReference type="Proteomes" id="UP001589865">
    <property type="component" value="Unassembled WGS sequence"/>
</dbReference>
<reference evidence="1 2" key="1">
    <citation type="submission" date="2024-09" db="EMBL/GenBank/DDBJ databases">
        <authorList>
            <person name="Sun Q."/>
            <person name="Mori K."/>
        </authorList>
    </citation>
    <scope>NUCLEOTIDE SEQUENCE [LARGE SCALE GENOMIC DNA]</scope>
    <source>
        <strain evidence="1 2">TBRC 5777</strain>
    </source>
</reference>
<organism evidence="1 2">
    <name type="scientific">Roseomonas elaeocarpi</name>
    <dbReference type="NCBI Taxonomy" id="907779"/>
    <lineage>
        <taxon>Bacteria</taxon>
        <taxon>Pseudomonadati</taxon>
        <taxon>Pseudomonadota</taxon>
        <taxon>Alphaproteobacteria</taxon>
        <taxon>Acetobacterales</taxon>
        <taxon>Roseomonadaceae</taxon>
        <taxon>Roseomonas</taxon>
    </lineage>
</organism>
<comment type="caution">
    <text evidence="1">The sequence shown here is derived from an EMBL/GenBank/DDBJ whole genome shotgun (WGS) entry which is preliminary data.</text>
</comment>
<accession>A0ABV6JVJ9</accession>
<keyword evidence="2" id="KW-1185">Reference proteome</keyword>
<evidence type="ECO:0000313" key="1">
    <source>
        <dbReference type="EMBL" id="MFC0409490.1"/>
    </source>
</evidence>
<dbReference type="RefSeq" id="WP_377045230.1">
    <property type="nucleotide sequence ID" value="NZ_JBHLUN010000009.1"/>
</dbReference>
<protein>
    <submittedName>
        <fullName evidence="1">ImuA family protein</fullName>
    </submittedName>
</protein>
<gene>
    <name evidence="1" type="ORF">ACFFGY_14645</name>
</gene>
<name>A0ABV6JVJ9_9PROT</name>
<dbReference type="SUPFAM" id="SSF52540">
    <property type="entry name" value="P-loop containing nucleoside triphosphate hydrolases"/>
    <property type="match status" value="1"/>
</dbReference>
<sequence>MKQVLDKEALRAALRRRQLRRAAAGHADGRSDLSFGEALDATLPFGRGLVGAAVHGILAADRDRVLSFAMTLAARTEGDIAWIAASHPVQTLTHGRFGLATARLLLARSEDEDELLWAAEETLRSPAVSVTLLELEGWDDAALRRLQLAAETGGGMCLCLLPEDGGRHRQASLATQWRVTDGSGGRRSANRFADPWWEVELLGARGPARRWNITWRAAAEVLVAEDLAHADREEAFAD</sequence>
<dbReference type="Gene3D" id="3.40.50.300">
    <property type="entry name" value="P-loop containing nucleotide triphosphate hydrolases"/>
    <property type="match status" value="1"/>
</dbReference>
<dbReference type="InterPro" id="IPR027417">
    <property type="entry name" value="P-loop_NTPase"/>
</dbReference>